<dbReference type="InterPro" id="IPR021858">
    <property type="entry name" value="Fun_TF"/>
</dbReference>
<sequence length="634" mass="71062">MGKAARSTSARGRAPDFSGPDNNDGNDFRMSSVLQTSTDLAPTRANQDREPTPPSKGREGPRKFEFVLVTDSESRRQVRRYAMRQYVHQRRLDGIARLESNKARVRGWTTTGAGSDGISSPAIKQEDHESSCDSKNISNSESSGSSIDFGELDALALFAPRTDEEIRAREPFRGSPGLDPQAGPSSGVIDPFDSYPLALRKGDHNLIPHSLEVITRYPLMMYKMGHAHQLNPIRAIFHRVAIHDPVPFQAMLAVASKHMAGVHGQTDTVLSLTHKMRALRLLNERLKNDPWGKHEGTIYTAASMAVIEKWSKADSVESLHIRGLIQLLKRRGGMRGMRIAGPTSQFMEKILYWVDFSCAPSAIVGTSLPWTGNTPDIAPTLPFMVPRLCLDTSALSDDQEITSILQSCEDFFSFFHSLNKLQQFLLGPSSLSKIGDLEQDSLPKNRAPFDSLSPLYNILSSLPDYDHGIRDIRYIDEHCCMACLLYLNLALYDYYLTSRNFNDYLAWINFEVRKLNPNGGASIASILWIFLDNGGFPGGEISDHGERNWLVSRMLRVAKRYKRTGPGDMWDCLRSTLLGFLTIHQECGIGDDSVGPVELSARRRWRHNKPMIILEEARLREMMLDQLRTSLPTP</sequence>
<dbReference type="PANTHER" id="PTHR37540">
    <property type="entry name" value="TRANSCRIPTION FACTOR (ACR-2), PUTATIVE-RELATED-RELATED"/>
    <property type="match status" value="1"/>
</dbReference>
<organism evidence="2 3">
    <name type="scientific">Coccidioides posadasii (strain C735)</name>
    <name type="common">Valley fever fungus</name>
    <dbReference type="NCBI Taxonomy" id="222929"/>
    <lineage>
        <taxon>Eukaryota</taxon>
        <taxon>Fungi</taxon>
        <taxon>Dikarya</taxon>
        <taxon>Ascomycota</taxon>
        <taxon>Pezizomycotina</taxon>
        <taxon>Eurotiomycetes</taxon>
        <taxon>Eurotiomycetidae</taxon>
        <taxon>Onygenales</taxon>
        <taxon>Onygenaceae</taxon>
        <taxon>Coccidioides</taxon>
    </lineage>
</organism>
<feature type="region of interest" description="Disordered" evidence="1">
    <location>
        <begin position="1"/>
        <end position="68"/>
    </location>
</feature>
<evidence type="ECO:0000313" key="3">
    <source>
        <dbReference type="Proteomes" id="UP000009084"/>
    </source>
</evidence>
<dbReference type="Proteomes" id="UP000009084">
    <property type="component" value="Unassembled WGS sequence"/>
</dbReference>
<dbReference type="OrthoDB" id="4158087at2759"/>
<dbReference type="HOGENOM" id="CLU_026650_0_0_1"/>
<evidence type="ECO:0000313" key="2">
    <source>
        <dbReference type="EMBL" id="EER26064.1"/>
    </source>
</evidence>
<dbReference type="VEuPathDB" id="FungiDB:CPC735_002310"/>
<name>C5P8K2_COCP7</name>
<comment type="caution">
    <text evidence="2">The sequence shown here is derived from an EMBL/GenBank/DDBJ whole genome shotgun (WGS) entry which is preliminary data.</text>
</comment>
<dbReference type="PANTHER" id="PTHR37540:SF10">
    <property type="entry name" value="SIGMA-70 REGION 2 FAMILY PROTEIN"/>
    <property type="match status" value="1"/>
</dbReference>
<feature type="region of interest" description="Disordered" evidence="1">
    <location>
        <begin position="108"/>
        <end position="145"/>
    </location>
</feature>
<reference evidence="2 3" key="1">
    <citation type="journal article" date="2009" name="Genome Res.">
        <title>Comparative genomic analyses of the human fungal pathogens Coccidioides and their relatives.</title>
        <authorList>
            <person name="Sharpton T.J."/>
            <person name="Stajich J.E."/>
            <person name="Rounsley S.D."/>
            <person name="Gardner M.J."/>
            <person name="Wortman J.R."/>
            <person name="Jordar V.S."/>
            <person name="Maiti R."/>
            <person name="Kodira C.D."/>
            <person name="Neafsey D.E."/>
            <person name="Zeng Q."/>
            <person name="Hung C.-Y."/>
            <person name="McMahan C."/>
            <person name="Muszewska A."/>
            <person name="Grynberg M."/>
            <person name="Mandel M.A."/>
            <person name="Kellner E.M."/>
            <person name="Barker B.M."/>
            <person name="Galgiani J.N."/>
            <person name="Orbach M.J."/>
            <person name="Kirkland T.N."/>
            <person name="Cole G.T."/>
            <person name="Henn M.R."/>
            <person name="Birren B.W."/>
            <person name="Taylor J.W."/>
        </authorList>
    </citation>
    <scope>NUCLEOTIDE SEQUENCE [LARGE SCALE GENOMIC DNA]</scope>
    <source>
        <strain evidence="3">C735</strain>
    </source>
</reference>
<protein>
    <submittedName>
        <fullName evidence="2">Uncharacterized protein</fullName>
    </submittedName>
</protein>
<proteinExistence type="predicted"/>
<dbReference type="AlphaFoldDB" id="C5P8K2"/>
<dbReference type="Pfam" id="PF11951">
    <property type="entry name" value="Fungal_trans_2"/>
    <property type="match status" value="1"/>
</dbReference>
<feature type="compositionally biased region" description="Polar residues" evidence="1">
    <location>
        <begin position="1"/>
        <end position="10"/>
    </location>
</feature>
<gene>
    <name evidence="2" type="ORF">CPC735_002310</name>
</gene>
<dbReference type="EMBL" id="ACFW01000030">
    <property type="protein sequence ID" value="EER26064.1"/>
    <property type="molecule type" value="Genomic_DNA"/>
</dbReference>
<feature type="compositionally biased region" description="Low complexity" evidence="1">
    <location>
        <begin position="133"/>
        <end position="145"/>
    </location>
</feature>
<accession>C5P8K2</accession>
<feature type="compositionally biased region" description="Basic and acidic residues" evidence="1">
    <location>
        <begin position="46"/>
        <end position="65"/>
    </location>
</feature>
<evidence type="ECO:0000256" key="1">
    <source>
        <dbReference type="SAM" id="MobiDB-lite"/>
    </source>
</evidence>